<sequence length="349" mass="39620">MMGILKKKSVFGRVIACILTACVLIFTLAFCYIFYEKEVKEDLFYTSGYYDMKITKHIWYHYSDEDGKGYVFNCDEGRKTLKGVSWVAKPGNGEHLAVYSTGEKRGYFDIYTGKAVIPARYSKAWVFSEGVAAVVENDSLFFIDYEGKRVFERGFVLPKGEGDFCFHNGYCVLRNEEGKTGLIDRKGEWVLAPMCDDLVREGREYWSVCKEGRWGVLSDSLVEILPCEYEMVTISEDNGIYVSLADHTQKRYDYDGSVLNDFICGNVYQLSYDTGEYDDEGNSVMATARCWMYMVETGYCGLMSTDGKPVTPPLYRGIEALGKGIYRCSFDYDGSVSTILDNLGRVINL</sequence>
<keyword evidence="1" id="KW-0472">Membrane</keyword>
<organism evidence="2 3">
    <name type="scientific">Butyricimonas virosa</name>
    <dbReference type="NCBI Taxonomy" id="544645"/>
    <lineage>
        <taxon>Bacteria</taxon>
        <taxon>Pseudomonadati</taxon>
        <taxon>Bacteroidota</taxon>
        <taxon>Bacteroidia</taxon>
        <taxon>Bacteroidales</taxon>
        <taxon>Odoribacteraceae</taxon>
        <taxon>Butyricimonas</taxon>
    </lineage>
</organism>
<reference evidence="2" key="1">
    <citation type="journal article" date="2021" name="PeerJ">
        <title>Extensive microbial diversity within the chicken gut microbiome revealed by metagenomics and culture.</title>
        <authorList>
            <person name="Gilroy R."/>
            <person name="Ravi A."/>
            <person name="Getino M."/>
            <person name="Pursley I."/>
            <person name="Horton D.L."/>
            <person name="Alikhan N.F."/>
            <person name="Baker D."/>
            <person name="Gharbi K."/>
            <person name="Hall N."/>
            <person name="Watson M."/>
            <person name="Adriaenssens E.M."/>
            <person name="Foster-Nyarko E."/>
            <person name="Jarju S."/>
            <person name="Secka A."/>
            <person name="Antonio M."/>
            <person name="Oren A."/>
            <person name="Chaudhuri R.R."/>
            <person name="La Ragione R."/>
            <person name="Hildebrand F."/>
            <person name="Pallen M.J."/>
        </authorList>
    </citation>
    <scope>NUCLEOTIDE SEQUENCE</scope>
    <source>
        <strain evidence="2">6966</strain>
    </source>
</reference>
<evidence type="ECO:0000313" key="3">
    <source>
        <dbReference type="Proteomes" id="UP000742098"/>
    </source>
</evidence>
<proteinExistence type="predicted"/>
<dbReference type="Proteomes" id="UP000742098">
    <property type="component" value="Unassembled WGS sequence"/>
</dbReference>
<name>A0A921KZ78_9BACT</name>
<gene>
    <name evidence="2" type="ORF">K8V05_03740</name>
</gene>
<comment type="caution">
    <text evidence="2">The sequence shown here is derived from an EMBL/GenBank/DDBJ whole genome shotgun (WGS) entry which is preliminary data.</text>
</comment>
<evidence type="ECO:0000256" key="1">
    <source>
        <dbReference type="SAM" id="Phobius"/>
    </source>
</evidence>
<dbReference type="InterPro" id="IPR032774">
    <property type="entry name" value="WG_beta_rep"/>
</dbReference>
<accession>A0A921KZ78</accession>
<keyword evidence="1" id="KW-1133">Transmembrane helix</keyword>
<reference evidence="2" key="2">
    <citation type="submission" date="2021-09" db="EMBL/GenBank/DDBJ databases">
        <authorList>
            <person name="Gilroy R."/>
        </authorList>
    </citation>
    <scope>NUCLEOTIDE SEQUENCE</scope>
    <source>
        <strain evidence="2">6966</strain>
    </source>
</reference>
<keyword evidence="1" id="KW-0812">Transmembrane</keyword>
<dbReference type="AlphaFoldDB" id="A0A921KZ78"/>
<dbReference type="Pfam" id="PF14903">
    <property type="entry name" value="WG_beta_rep"/>
    <property type="match status" value="2"/>
</dbReference>
<protein>
    <submittedName>
        <fullName evidence="2">WG repeat-containing protein</fullName>
    </submittedName>
</protein>
<dbReference type="EMBL" id="DYVS01000070">
    <property type="protein sequence ID" value="HJF69848.1"/>
    <property type="molecule type" value="Genomic_DNA"/>
</dbReference>
<evidence type="ECO:0000313" key="2">
    <source>
        <dbReference type="EMBL" id="HJF69848.1"/>
    </source>
</evidence>
<feature type="transmembrane region" description="Helical" evidence="1">
    <location>
        <begin position="12"/>
        <end position="35"/>
    </location>
</feature>